<evidence type="ECO:0000313" key="6">
    <source>
        <dbReference type="Proteomes" id="UP000037460"/>
    </source>
</evidence>
<feature type="region of interest" description="Disordered" evidence="3">
    <location>
        <begin position="1"/>
        <end position="37"/>
    </location>
</feature>
<dbReference type="PROSITE" id="PS50222">
    <property type="entry name" value="EF_HAND_2"/>
    <property type="match status" value="1"/>
</dbReference>
<keyword evidence="6" id="KW-1185">Reference proteome</keyword>
<evidence type="ECO:0000313" key="5">
    <source>
        <dbReference type="EMBL" id="KOO34524.1"/>
    </source>
</evidence>
<comment type="caution">
    <text evidence="5">The sequence shown here is derived from an EMBL/GenBank/DDBJ whole genome shotgun (WGS) entry which is preliminary data.</text>
</comment>
<reference evidence="6" key="1">
    <citation type="journal article" date="2015" name="PLoS Genet.">
        <title>Genome Sequence and Transcriptome Analyses of Chrysochromulina tobin: Metabolic Tools for Enhanced Algal Fitness in the Prominent Order Prymnesiales (Haptophyceae).</title>
        <authorList>
            <person name="Hovde B.T."/>
            <person name="Deodato C.R."/>
            <person name="Hunsperger H.M."/>
            <person name="Ryken S.A."/>
            <person name="Yost W."/>
            <person name="Jha R.K."/>
            <person name="Patterson J."/>
            <person name="Monnat R.J. Jr."/>
            <person name="Barlow S.B."/>
            <person name="Starkenburg S.R."/>
            <person name="Cattolico R.A."/>
        </authorList>
    </citation>
    <scope>NUCLEOTIDE SEQUENCE</scope>
    <source>
        <strain evidence="6">CCMP291</strain>
    </source>
</reference>
<dbReference type="EMBL" id="JWZX01001192">
    <property type="protein sequence ID" value="KOO34524.1"/>
    <property type="molecule type" value="Genomic_DNA"/>
</dbReference>
<dbReference type="PANTHER" id="PTHR23048:SF0">
    <property type="entry name" value="CALMODULIN LIKE 3"/>
    <property type="match status" value="1"/>
</dbReference>
<dbReference type="Pfam" id="PF13499">
    <property type="entry name" value="EF-hand_7"/>
    <property type="match status" value="1"/>
</dbReference>
<dbReference type="PROSITE" id="PS00018">
    <property type="entry name" value="EF_HAND_1"/>
    <property type="match status" value="1"/>
</dbReference>
<dbReference type="OrthoDB" id="26525at2759"/>
<dbReference type="GO" id="GO:0005509">
    <property type="term" value="F:calcium ion binding"/>
    <property type="evidence" value="ECO:0007669"/>
    <property type="project" value="InterPro"/>
</dbReference>
<keyword evidence="1" id="KW-0677">Repeat</keyword>
<dbReference type="PANTHER" id="PTHR23048">
    <property type="entry name" value="MYOSIN LIGHT CHAIN 1, 3"/>
    <property type="match status" value="1"/>
</dbReference>
<dbReference type="FunFam" id="1.10.238.10:FF:000178">
    <property type="entry name" value="Calmodulin-2 A"/>
    <property type="match status" value="1"/>
</dbReference>
<dbReference type="SUPFAM" id="SSF47473">
    <property type="entry name" value="EF-hand"/>
    <property type="match status" value="1"/>
</dbReference>
<dbReference type="InterPro" id="IPR050230">
    <property type="entry name" value="CALM/Myosin/TropC-like"/>
</dbReference>
<protein>
    <submittedName>
        <fullName evidence="5">Calmodulin-like protein</fullName>
    </submittedName>
</protein>
<dbReference type="AlphaFoldDB" id="A0A0M0K6V5"/>
<dbReference type="InterPro" id="IPR018247">
    <property type="entry name" value="EF_Hand_1_Ca_BS"/>
</dbReference>
<sequence length="212" mass="22953">MAPKSSSGKGAGSSGKAGLKTSKLGSQPGSRRYSSEAKWTISDYKPQRQISEQELKKAREIFFSLDSDMSGSIEAEEIRIMLHSLGQNPTDEELQELIDSVDEGEKDGKIQLREFLKLYTMGLDNKNKGSRNDADHVFRAANEFVEGVNSNGAPKDTPDSIPKANVAQMLFGVFGLSIDIDEVLGLPGKSDSISREVMSEFLMAMPGAASTA</sequence>
<organism evidence="5 6">
    <name type="scientific">Chrysochromulina tobinii</name>
    <dbReference type="NCBI Taxonomy" id="1460289"/>
    <lineage>
        <taxon>Eukaryota</taxon>
        <taxon>Haptista</taxon>
        <taxon>Haptophyta</taxon>
        <taxon>Prymnesiophyceae</taxon>
        <taxon>Prymnesiales</taxon>
        <taxon>Chrysochromulinaceae</taxon>
        <taxon>Chrysochromulina</taxon>
    </lineage>
</organism>
<keyword evidence="2" id="KW-0106">Calcium</keyword>
<dbReference type="GO" id="GO:0016460">
    <property type="term" value="C:myosin II complex"/>
    <property type="evidence" value="ECO:0007669"/>
    <property type="project" value="TreeGrafter"/>
</dbReference>
<feature type="compositionally biased region" description="Low complexity" evidence="3">
    <location>
        <begin position="16"/>
        <end position="26"/>
    </location>
</feature>
<dbReference type="InterPro" id="IPR011992">
    <property type="entry name" value="EF-hand-dom_pair"/>
</dbReference>
<dbReference type="CDD" id="cd00051">
    <property type="entry name" value="EFh"/>
    <property type="match status" value="1"/>
</dbReference>
<feature type="domain" description="EF-hand" evidence="4">
    <location>
        <begin position="53"/>
        <end position="88"/>
    </location>
</feature>
<dbReference type="Proteomes" id="UP000037460">
    <property type="component" value="Unassembled WGS sequence"/>
</dbReference>
<evidence type="ECO:0000256" key="1">
    <source>
        <dbReference type="ARBA" id="ARBA00022737"/>
    </source>
</evidence>
<gene>
    <name evidence="5" type="ORF">Ctob_013933</name>
</gene>
<proteinExistence type="predicted"/>
<evidence type="ECO:0000256" key="2">
    <source>
        <dbReference type="ARBA" id="ARBA00022837"/>
    </source>
</evidence>
<dbReference type="Gene3D" id="1.10.238.10">
    <property type="entry name" value="EF-hand"/>
    <property type="match status" value="1"/>
</dbReference>
<dbReference type="SMART" id="SM00054">
    <property type="entry name" value="EFh"/>
    <property type="match status" value="2"/>
</dbReference>
<evidence type="ECO:0000259" key="4">
    <source>
        <dbReference type="PROSITE" id="PS50222"/>
    </source>
</evidence>
<accession>A0A0M0K6V5</accession>
<name>A0A0M0K6V5_9EUKA</name>
<evidence type="ECO:0000256" key="3">
    <source>
        <dbReference type="SAM" id="MobiDB-lite"/>
    </source>
</evidence>
<dbReference type="InterPro" id="IPR002048">
    <property type="entry name" value="EF_hand_dom"/>
</dbReference>